<evidence type="ECO:0000313" key="3">
    <source>
        <dbReference type="Proteomes" id="UP000241074"/>
    </source>
</evidence>
<protein>
    <submittedName>
        <fullName evidence="2">Uncharacterized protein</fullName>
    </submittedName>
</protein>
<evidence type="ECO:0000313" key="2">
    <source>
        <dbReference type="EMBL" id="AVP96202.1"/>
    </source>
</evidence>
<reference evidence="2 3" key="1">
    <citation type="submission" date="2018-03" db="EMBL/GenBank/DDBJ databases">
        <title>Ahniella affigens gen. nov., sp. nov., a gammaproteobacterium isolated from sandy soil near a stream.</title>
        <authorList>
            <person name="Ko Y."/>
            <person name="Kim J.-H."/>
        </authorList>
    </citation>
    <scope>NUCLEOTIDE SEQUENCE [LARGE SCALE GENOMIC DNA]</scope>
    <source>
        <strain evidence="2 3">D13</strain>
    </source>
</reference>
<dbReference type="Proteomes" id="UP000241074">
    <property type="component" value="Chromosome"/>
</dbReference>
<keyword evidence="1" id="KW-1133">Transmembrane helix</keyword>
<feature type="transmembrane region" description="Helical" evidence="1">
    <location>
        <begin position="53"/>
        <end position="72"/>
    </location>
</feature>
<dbReference type="RefSeq" id="WP_106890131.1">
    <property type="nucleotide sequence ID" value="NZ_CP027860.1"/>
</dbReference>
<evidence type="ECO:0000256" key="1">
    <source>
        <dbReference type="SAM" id="Phobius"/>
    </source>
</evidence>
<sequence>MTAYGEYKDFEPMTSWSTLVFEFLTSAVLWGTLVTILVIRLRNALDPGWRRKFVSVGLAWVALHTGIAWYLLVLPTSGTIVESTTGQPISGVRVDNYWHTYPIGIFVTACSGRQARVTDAGGHFSFPFVPVTSLLMGTFYRSVMPKVEGRLKTARNSFIPYPLRGEIPIFAFDSKADGATQSFARGCDVLLGPSVKNGKLPGQRSALSFLFSEACVEKRAHTRTDRYLLELISESNLVRSPPSVRLQELYMQLLGGARGPCVGGGGRCVLAASEQEANSVCDQIAPQVGAPGELLVR</sequence>
<keyword evidence="3" id="KW-1185">Reference proteome</keyword>
<accession>A0A2P1PN00</accession>
<dbReference type="KEGG" id="xba:C7S18_02895"/>
<proteinExistence type="predicted"/>
<name>A0A2P1PN00_9GAMM</name>
<gene>
    <name evidence="2" type="ORF">C7S18_02895</name>
</gene>
<keyword evidence="1" id="KW-0472">Membrane</keyword>
<dbReference type="EMBL" id="CP027860">
    <property type="protein sequence ID" value="AVP96202.1"/>
    <property type="molecule type" value="Genomic_DNA"/>
</dbReference>
<organism evidence="2 3">
    <name type="scientific">Ahniella affigens</name>
    <dbReference type="NCBI Taxonomy" id="2021234"/>
    <lineage>
        <taxon>Bacteria</taxon>
        <taxon>Pseudomonadati</taxon>
        <taxon>Pseudomonadota</taxon>
        <taxon>Gammaproteobacteria</taxon>
        <taxon>Lysobacterales</taxon>
        <taxon>Rhodanobacteraceae</taxon>
        <taxon>Ahniella</taxon>
    </lineage>
</organism>
<keyword evidence="1" id="KW-0812">Transmembrane</keyword>
<feature type="transmembrane region" description="Helical" evidence="1">
    <location>
        <begin position="20"/>
        <end position="41"/>
    </location>
</feature>
<reference evidence="2 3" key="2">
    <citation type="submission" date="2018-03" db="EMBL/GenBank/DDBJ databases">
        <authorList>
            <person name="Keele B.F."/>
        </authorList>
    </citation>
    <scope>NUCLEOTIDE SEQUENCE [LARGE SCALE GENOMIC DNA]</scope>
    <source>
        <strain evidence="2 3">D13</strain>
    </source>
</reference>
<dbReference type="AlphaFoldDB" id="A0A2P1PN00"/>